<dbReference type="Proteomes" id="UP000287385">
    <property type="component" value="Unassembled WGS sequence"/>
</dbReference>
<dbReference type="EMBL" id="BDEV01000020">
    <property type="protein sequence ID" value="GCD61680.1"/>
    <property type="molecule type" value="Genomic_DNA"/>
</dbReference>
<sequence>MGIVNAQHTANRLDADEMVPVLVDTPADYYSDPWRLSLIAIVRRAEANLKLGFGYAATIHIADSECTAYGPPTG</sequence>
<reference evidence="1 2" key="1">
    <citation type="submission" date="2016-06" db="EMBL/GenBank/DDBJ databases">
        <title>Acetobacter pasteurianus NBRC 3278 whole genome sequencing project.</title>
        <authorList>
            <person name="Matsutani M."/>
            <person name="Shiwa Y."/>
            <person name="Okamoto-Kainuma A."/>
            <person name="Ishikawa M."/>
            <person name="Koizumi Y."/>
            <person name="Yoshikawa H."/>
            <person name="Yakushi T."/>
            <person name="Matsushita K."/>
        </authorList>
    </citation>
    <scope>NUCLEOTIDE SEQUENCE [LARGE SCALE GENOMIC DNA]</scope>
    <source>
        <strain evidence="1 2">NBRC 3278</strain>
    </source>
</reference>
<name>A0A401X1H1_ACEPA</name>
<evidence type="ECO:0000313" key="1">
    <source>
        <dbReference type="EMBL" id="GCD61680.1"/>
    </source>
</evidence>
<dbReference type="AlphaFoldDB" id="A0A401X1H1"/>
<gene>
    <name evidence="1" type="ORF">NBRC3278_0773</name>
</gene>
<organism evidence="1 2">
    <name type="scientific">Acetobacter pasteurianus NBRC 3278</name>
    <dbReference type="NCBI Taxonomy" id="1226660"/>
    <lineage>
        <taxon>Bacteria</taxon>
        <taxon>Pseudomonadati</taxon>
        <taxon>Pseudomonadota</taxon>
        <taxon>Alphaproteobacteria</taxon>
        <taxon>Acetobacterales</taxon>
        <taxon>Acetobacteraceae</taxon>
        <taxon>Acetobacter</taxon>
    </lineage>
</organism>
<accession>A0A401X1H1</accession>
<evidence type="ECO:0000313" key="2">
    <source>
        <dbReference type="Proteomes" id="UP000287385"/>
    </source>
</evidence>
<comment type="caution">
    <text evidence="1">The sequence shown here is derived from an EMBL/GenBank/DDBJ whole genome shotgun (WGS) entry which is preliminary data.</text>
</comment>
<keyword evidence="2" id="KW-1185">Reference proteome</keyword>
<proteinExistence type="predicted"/>
<protein>
    <submittedName>
        <fullName evidence="1">Uncharacterized protein</fullName>
    </submittedName>
</protein>